<dbReference type="EMBL" id="BMGP01000002">
    <property type="protein sequence ID" value="GGF18524.1"/>
    <property type="molecule type" value="Genomic_DNA"/>
</dbReference>
<name>A0A917EUL8_9MICO</name>
<protein>
    <submittedName>
        <fullName evidence="1">Uncharacterized protein</fullName>
    </submittedName>
</protein>
<dbReference type="Proteomes" id="UP000598775">
    <property type="component" value="Unassembled WGS sequence"/>
</dbReference>
<evidence type="ECO:0000313" key="1">
    <source>
        <dbReference type="EMBL" id="GGF18524.1"/>
    </source>
</evidence>
<evidence type="ECO:0000313" key="2">
    <source>
        <dbReference type="Proteomes" id="UP000598775"/>
    </source>
</evidence>
<keyword evidence="2" id="KW-1185">Reference proteome</keyword>
<comment type="caution">
    <text evidence="1">The sequence shown here is derived from an EMBL/GenBank/DDBJ whole genome shotgun (WGS) entry which is preliminary data.</text>
</comment>
<sequence>MGMVGENSAIRFDDVMIDLTVLRDRGSGYIRDLALPTLSRAVTVLDLTDGEAEERPAAISSLLREAADRLGGGVWQEAAEYSLGLVRGTQRWPKTARRAAAANLFDRKPDTYRKSQELEVLRQMADAVLELCHEARLRRSRIDMENQRHPADSRLAVQWVERFEAYNRLWTPAYALAANLEAALDTYLEEPAPHPPWDPNSISPYVPEKQARHYARAALYNLVEFQLGVKRFRSKHGGLWLMSDSETETKVSDAVYRIEWHNNLTSEDESWLRRNLADSRHEEFEHFWRVILSFPDGVRIHDKWQDLVRDGVGLTTDSEKEHSQVWLTIRACNDYMQWVDADWLKIADWYRPGSTPERGISAGELYNKLLGARSS</sequence>
<organism evidence="1 2">
    <name type="scientific">Subtercola lobariae</name>
    <dbReference type="NCBI Taxonomy" id="1588641"/>
    <lineage>
        <taxon>Bacteria</taxon>
        <taxon>Bacillati</taxon>
        <taxon>Actinomycetota</taxon>
        <taxon>Actinomycetes</taxon>
        <taxon>Micrococcales</taxon>
        <taxon>Microbacteriaceae</taxon>
        <taxon>Subtercola</taxon>
    </lineage>
</organism>
<dbReference type="AlphaFoldDB" id="A0A917EUL8"/>
<proteinExistence type="predicted"/>
<reference evidence="1 2" key="1">
    <citation type="journal article" date="2014" name="Int. J. Syst. Evol. Microbiol.">
        <title>Complete genome sequence of Corynebacterium casei LMG S-19264T (=DSM 44701T), isolated from a smear-ripened cheese.</title>
        <authorList>
            <consortium name="US DOE Joint Genome Institute (JGI-PGF)"/>
            <person name="Walter F."/>
            <person name="Albersmeier A."/>
            <person name="Kalinowski J."/>
            <person name="Ruckert C."/>
        </authorList>
    </citation>
    <scope>NUCLEOTIDE SEQUENCE [LARGE SCALE GENOMIC DNA]</scope>
    <source>
        <strain evidence="1 2">CGMCC 1.12976</strain>
    </source>
</reference>
<gene>
    <name evidence="1" type="ORF">GCM10011399_10220</name>
</gene>
<accession>A0A917EUL8</accession>